<dbReference type="AlphaFoldDB" id="A0A8J2VS29"/>
<name>A0A8J2VS29_9NEOP</name>
<evidence type="ECO:0000313" key="2">
    <source>
        <dbReference type="EMBL" id="CAG9565004.1"/>
    </source>
</evidence>
<evidence type="ECO:0000256" key="1">
    <source>
        <dbReference type="SAM" id="MobiDB-lite"/>
    </source>
</evidence>
<dbReference type="Proteomes" id="UP000789524">
    <property type="component" value="Unassembled WGS sequence"/>
</dbReference>
<dbReference type="EMBL" id="CAKASE010000052">
    <property type="protein sequence ID" value="CAG9565004.1"/>
    <property type="molecule type" value="Genomic_DNA"/>
</dbReference>
<feature type="compositionally biased region" description="Basic and acidic residues" evidence="1">
    <location>
        <begin position="81"/>
        <end position="92"/>
    </location>
</feature>
<accession>A0A8J2VS29</accession>
<organism evidence="2 3">
    <name type="scientific">Danaus chrysippus</name>
    <name type="common">African queen</name>
    <dbReference type="NCBI Taxonomy" id="151541"/>
    <lineage>
        <taxon>Eukaryota</taxon>
        <taxon>Metazoa</taxon>
        <taxon>Ecdysozoa</taxon>
        <taxon>Arthropoda</taxon>
        <taxon>Hexapoda</taxon>
        <taxon>Insecta</taxon>
        <taxon>Pterygota</taxon>
        <taxon>Neoptera</taxon>
        <taxon>Endopterygota</taxon>
        <taxon>Lepidoptera</taxon>
        <taxon>Glossata</taxon>
        <taxon>Ditrysia</taxon>
        <taxon>Papilionoidea</taxon>
        <taxon>Nymphalidae</taxon>
        <taxon>Danainae</taxon>
        <taxon>Danaini</taxon>
        <taxon>Danaina</taxon>
        <taxon>Danaus</taxon>
        <taxon>Anosia</taxon>
    </lineage>
</organism>
<dbReference type="OrthoDB" id="7699572at2759"/>
<protein>
    <submittedName>
        <fullName evidence="2">(African queen) hypothetical protein</fullName>
    </submittedName>
</protein>
<sequence length="138" mass="15127">MGFCTLRPLDLPYMRWGLTKPKVVDAASALVGQRTYSSATEQPSTSAHSPIVDGNMVEDSILSDVYISAANEVVENNIEAEVDHPIEERPLEDSTESSTVQTSDTAASANLNFFLQKKKNSSSLKMSHCVFQAKINFK</sequence>
<proteinExistence type="predicted"/>
<comment type="caution">
    <text evidence="2">The sequence shown here is derived from an EMBL/GenBank/DDBJ whole genome shotgun (WGS) entry which is preliminary data.</text>
</comment>
<evidence type="ECO:0000313" key="3">
    <source>
        <dbReference type="Proteomes" id="UP000789524"/>
    </source>
</evidence>
<gene>
    <name evidence="2" type="ORF">DCHRY22_LOCUS5913</name>
</gene>
<reference evidence="2" key="1">
    <citation type="submission" date="2021-09" db="EMBL/GenBank/DDBJ databases">
        <authorList>
            <person name="Martin H S."/>
        </authorList>
    </citation>
    <scope>NUCLEOTIDE SEQUENCE</scope>
</reference>
<keyword evidence="3" id="KW-1185">Reference proteome</keyword>
<feature type="region of interest" description="Disordered" evidence="1">
    <location>
        <begin position="81"/>
        <end position="102"/>
    </location>
</feature>